<name>A0ACB9BEA4_CICIN</name>
<accession>A0ACB9BEA4</accession>
<reference evidence="1 2" key="2">
    <citation type="journal article" date="2022" name="Mol. Ecol. Resour.">
        <title>The genomes of chicory, endive, great burdock and yacon provide insights into Asteraceae paleo-polyploidization history and plant inulin production.</title>
        <authorList>
            <person name="Fan W."/>
            <person name="Wang S."/>
            <person name="Wang H."/>
            <person name="Wang A."/>
            <person name="Jiang F."/>
            <person name="Liu H."/>
            <person name="Zhao H."/>
            <person name="Xu D."/>
            <person name="Zhang Y."/>
        </authorList>
    </citation>
    <scope>NUCLEOTIDE SEQUENCE [LARGE SCALE GENOMIC DNA]</scope>
    <source>
        <strain evidence="2">cv. Punajuju</strain>
        <tissue evidence="1">Leaves</tissue>
    </source>
</reference>
<evidence type="ECO:0000313" key="2">
    <source>
        <dbReference type="Proteomes" id="UP001055811"/>
    </source>
</evidence>
<proteinExistence type="predicted"/>
<keyword evidence="2" id="KW-1185">Reference proteome</keyword>
<sequence length="155" mass="16877">MVSEAGGGSIFAYAEGIIPFVLCSGFATNIPGPTVSDMASMLTCFYPTAIHNTTRDKNSYIQCRLWWHGAFNEQLPEQLAHDDKFSIIDSFVVASFQGSNGLSVTYQLPRGEDFSLADVFGLIEQNRNGLGTAEYSIISQSTLETIFSHFAANSS</sequence>
<evidence type="ECO:0000313" key="1">
    <source>
        <dbReference type="EMBL" id="KAI3720824.1"/>
    </source>
</evidence>
<gene>
    <name evidence="1" type="ORF">L2E82_31819</name>
</gene>
<dbReference type="EMBL" id="CM042014">
    <property type="protein sequence ID" value="KAI3720824.1"/>
    <property type="molecule type" value="Genomic_DNA"/>
</dbReference>
<comment type="caution">
    <text evidence="1">The sequence shown here is derived from an EMBL/GenBank/DDBJ whole genome shotgun (WGS) entry which is preliminary data.</text>
</comment>
<protein>
    <submittedName>
        <fullName evidence="1">Uncharacterized protein</fullName>
    </submittedName>
</protein>
<organism evidence="1 2">
    <name type="scientific">Cichorium intybus</name>
    <name type="common">Chicory</name>
    <dbReference type="NCBI Taxonomy" id="13427"/>
    <lineage>
        <taxon>Eukaryota</taxon>
        <taxon>Viridiplantae</taxon>
        <taxon>Streptophyta</taxon>
        <taxon>Embryophyta</taxon>
        <taxon>Tracheophyta</taxon>
        <taxon>Spermatophyta</taxon>
        <taxon>Magnoliopsida</taxon>
        <taxon>eudicotyledons</taxon>
        <taxon>Gunneridae</taxon>
        <taxon>Pentapetalae</taxon>
        <taxon>asterids</taxon>
        <taxon>campanulids</taxon>
        <taxon>Asterales</taxon>
        <taxon>Asteraceae</taxon>
        <taxon>Cichorioideae</taxon>
        <taxon>Cichorieae</taxon>
        <taxon>Cichoriinae</taxon>
        <taxon>Cichorium</taxon>
    </lineage>
</organism>
<dbReference type="Proteomes" id="UP001055811">
    <property type="component" value="Linkage Group LG06"/>
</dbReference>
<reference evidence="2" key="1">
    <citation type="journal article" date="2022" name="Mol. Ecol. Resour.">
        <title>The genomes of chicory, endive, great burdock and yacon provide insights into Asteraceae palaeo-polyploidization history and plant inulin production.</title>
        <authorList>
            <person name="Fan W."/>
            <person name="Wang S."/>
            <person name="Wang H."/>
            <person name="Wang A."/>
            <person name="Jiang F."/>
            <person name="Liu H."/>
            <person name="Zhao H."/>
            <person name="Xu D."/>
            <person name="Zhang Y."/>
        </authorList>
    </citation>
    <scope>NUCLEOTIDE SEQUENCE [LARGE SCALE GENOMIC DNA]</scope>
    <source>
        <strain evidence="2">cv. Punajuju</strain>
    </source>
</reference>